<dbReference type="Pfam" id="PF00373">
    <property type="entry name" value="FERM_M"/>
    <property type="match status" value="1"/>
</dbReference>
<dbReference type="AlphaFoldDB" id="A0AA36G4Z8"/>
<reference evidence="5" key="1">
    <citation type="submission" date="2023-06" db="EMBL/GenBank/DDBJ databases">
        <authorList>
            <person name="Delattre M."/>
        </authorList>
    </citation>
    <scope>NUCLEOTIDE SEQUENCE</scope>
    <source>
        <strain evidence="5">AF72</strain>
    </source>
</reference>
<feature type="non-terminal residue" evidence="5">
    <location>
        <position position="676"/>
    </location>
</feature>
<dbReference type="SMART" id="SM01196">
    <property type="entry name" value="FERM_C"/>
    <property type="match status" value="1"/>
</dbReference>
<dbReference type="InterPro" id="IPR019749">
    <property type="entry name" value="Band_41_domain"/>
</dbReference>
<dbReference type="PANTHER" id="PTHR23280">
    <property type="entry name" value="4.1 G PROTEIN"/>
    <property type="match status" value="1"/>
</dbReference>
<accession>A0AA36G4Z8</accession>
<dbReference type="Pfam" id="PF09380">
    <property type="entry name" value="FERM_C"/>
    <property type="match status" value="1"/>
</dbReference>
<feature type="coiled-coil region" evidence="1">
    <location>
        <begin position="185"/>
        <end position="212"/>
    </location>
</feature>
<dbReference type="Gene3D" id="3.10.20.90">
    <property type="entry name" value="Phosphatidylinositol 3-kinase Catalytic Subunit, Chain A, domain 1"/>
    <property type="match status" value="1"/>
</dbReference>
<dbReference type="InterPro" id="IPR014352">
    <property type="entry name" value="FERM/acyl-CoA-bd_prot_sf"/>
</dbReference>
<dbReference type="PRINTS" id="PR00935">
    <property type="entry name" value="BAND41"/>
</dbReference>
<feature type="region of interest" description="Disordered" evidence="2">
    <location>
        <begin position="419"/>
        <end position="440"/>
    </location>
</feature>
<dbReference type="SUPFAM" id="SSF47031">
    <property type="entry name" value="Second domain of FERM"/>
    <property type="match status" value="1"/>
</dbReference>
<dbReference type="Proteomes" id="UP001177023">
    <property type="component" value="Unassembled WGS sequence"/>
</dbReference>
<dbReference type="PROSITE" id="PS50057">
    <property type="entry name" value="FERM_3"/>
    <property type="match status" value="1"/>
</dbReference>
<dbReference type="Gene3D" id="1.20.80.10">
    <property type="match status" value="1"/>
</dbReference>
<feature type="domain" description="FERM" evidence="4">
    <location>
        <begin position="26"/>
        <end position="338"/>
    </location>
</feature>
<keyword evidence="3" id="KW-0812">Transmembrane</keyword>
<dbReference type="InterPro" id="IPR000299">
    <property type="entry name" value="FERM_domain"/>
</dbReference>
<evidence type="ECO:0000256" key="2">
    <source>
        <dbReference type="SAM" id="MobiDB-lite"/>
    </source>
</evidence>
<dbReference type="PANTHER" id="PTHR23280:SF32">
    <property type="entry name" value="FI22325P1"/>
    <property type="match status" value="1"/>
</dbReference>
<evidence type="ECO:0000313" key="6">
    <source>
        <dbReference type="Proteomes" id="UP001177023"/>
    </source>
</evidence>
<dbReference type="InterPro" id="IPR018979">
    <property type="entry name" value="FERM_N"/>
</dbReference>
<dbReference type="InterPro" id="IPR035963">
    <property type="entry name" value="FERM_2"/>
</dbReference>
<sequence>MPSSVVSHNTSFFERMSTTGSSSRDVKVTVQLLHDEETVTAEFKRSEPAQAILDYVLAEMHVNEGDYFGLRYQDRNQNRYWVDLSKPISHMAKQFKFPETLLLRLRFRFYPNDPHLLKEEITRYQLFLQLQRDLLHGRLYCPHGTAAPLAALILQAELGDYSPDIHGEHYATQYKLLLKQTPKIEEKIEELHKEMKGKLTTAQAELEFLERAAALDTYGFDPYTVKEARDPTQAVYLGVTHRGILMYKGTTKVHSIPWSQFDKADYIGHEVRIAPTDDYQPPSAIPDMERPDFDKENEPSSSVKKKTKTIKLECPSSTYAKHLWTHILSQHAFFNEQTAAAVKPKHSKSRFPLFGRGSTFRFSSKRVLHEIEAAPTIVEEEPLQESAFFRHTLPRQAPRAEAPWLSKTTHVASLNKSFSLNGTLPRVPEEDKKSTKSGHQGSLLDEMAQMILQHSEVATHAVQTEPEEEATVRKTLESVKKDLSPTINLNNNNNIVDKPPIVEVVTTVRKDPVYAQNKAQITVRMVKYEPLTNTPPPPEEMGQPLMTSTPTSAAEETLRQRKLANGGSFEKALNGIAKTNGTLTTSSLNTSATARNKTLTLKNTVFIGLLLLLAIALFFVVFFEIQRSREAEKHWLPTTWDEERIELLTRLRLNYYEPMRGTLGRLYARLPFSRSK</sequence>
<evidence type="ECO:0000259" key="4">
    <source>
        <dbReference type="PROSITE" id="PS50057"/>
    </source>
</evidence>
<evidence type="ECO:0000313" key="5">
    <source>
        <dbReference type="EMBL" id="CAJ0576029.1"/>
    </source>
</evidence>
<evidence type="ECO:0000256" key="1">
    <source>
        <dbReference type="SAM" id="Coils"/>
    </source>
</evidence>
<organism evidence="5 6">
    <name type="scientific">Mesorhabditis spiculigera</name>
    <dbReference type="NCBI Taxonomy" id="96644"/>
    <lineage>
        <taxon>Eukaryota</taxon>
        <taxon>Metazoa</taxon>
        <taxon>Ecdysozoa</taxon>
        <taxon>Nematoda</taxon>
        <taxon>Chromadorea</taxon>
        <taxon>Rhabditida</taxon>
        <taxon>Rhabditina</taxon>
        <taxon>Rhabditomorpha</taxon>
        <taxon>Rhabditoidea</taxon>
        <taxon>Rhabditidae</taxon>
        <taxon>Mesorhabditinae</taxon>
        <taxon>Mesorhabditis</taxon>
    </lineage>
</organism>
<protein>
    <recommendedName>
        <fullName evidence="4">FERM domain-containing protein</fullName>
    </recommendedName>
</protein>
<dbReference type="InterPro" id="IPR018980">
    <property type="entry name" value="FERM_PH-like_C"/>
</dbReference>
<keyword evidence="6" id="KW-1185">Reference proteome</keyword>
<dbReference type="SUPFAM" id="SSF54236">
    <property type="entry name" value="Ubiquitin-like"/>
    <property type="match status" value="1"/>
</dbReference>
<proteinExistence type="predicted"/>
<dbReference type="InterPro" id="IPR011993">
    <property type="entry name" value="PH-like_dom_sf"/>
</dbReference>
<keyword evidence="3" id="KW-1133">Transmembrane helix</keyword>
<gene>
    <name evidence="5" type="ORF">MSPICULIGERA_LOCUS14328</name>
</gene>
<feature type="region of interest" description="Disordered" evidence="2">
    <location>
        <begin position="277"/>
        <end position="307"/>
    </location>
</feature>
<dbReference type="InterPro" id="IPR019748">
    <property type="entry name" value="FERM_central"/>
</dbReference>
<dbReference type="EMBL" id="CATQJA010002642">
    <property type="protein sequence ID" value="CAJ0576029.1"/>
    <property type="molecule type" value="Genomic_DNA"/>
</dbReference>
<dbReference type="SUPFAM" id="SSF50729">
    <property type="entry name" value="PH domain-like"/>
    <property type="match status" value="1"/>
</dbReference>
<feature type="compositionally biased region" description="Basic and acidic residues" evidence="2">
    <location>
        <begin position="287"/>
        <end position="298"/>
    </location>
</feature>
<keyword evidence="1" id="KW-0175">Coiled coil</keyword>
<name>A0AA36G4Z8_9BILA</name>
<evidence type="ECO:0000256" key="3">
    <source>
        <dbReference type="SAM" id="Phobius"/>
    </source>
</evidence>
<dbReference type="InterPro" id="IPR029071">
    <property type="entry name" value="Ubiquitin-like_domsf"/>
</dbReference>
<dbReference type="GO" id="GO:0031032">
    <property type="term" value="P:actomyosin structure organization"/>
    <property type="evidence" value="ECO:0007669"/>
    <property type="project" value="TreeGrafter"/>
</dbReference>
<keyword evidence="3" id="KW-0472">Membrane</keyword>
<dbReference type="Gene3D" id="2.30.29.30">
    <property type="entry name" value="Pleckstrin-homology domain (PH domain)/Phosphotyrosine-binding domain (PTB)"/>
    <property type="match status" value="1"/>
</dbReference>
<dbReference type="SMART" id="SM00295">
    <property type="entry name" value="B41"/>
    <property type="match status" value="1"/>
</dbReference>
<dbReference type="CDD" id="cd14473">
    <property type="entry name" value="FERM_B-lobe"/>
    <property type="match status" value="1"/>
</dbReference>
<comment type="caution">
    <text evidence="5">The sequence shown here is derived from an EMBL/GenBank/DDBJ whole genome shotgun (WGS) entry which is preliminary data.</text>
</comment>
<dbReference type="Pfam" id="PF09379">
    <property type="entry name" value="FERM_N"/>
    <property type="match status" value="1"/>
</dbReference>
<dbReference type="GO" id="GO:0005856">
    <property type="term" value="C:cytoskeleton"/>
    <property type="evidence" value="ECO:0007669"/>
    <property type="project" value="TreeGrafter"/>
</dbReference>
<dbReference type="FunFam" id="1.20.80.10:FF:000006">
    <property type="entry name" value="FERM domain-containing protein 5 isoform X1"/>
    <property type="match status" value="1"/>
</dbReference>
<feature type="transmembrane region" description="Helical" evidence="3">
    <location>
        <begin position="605"/>
        <end position="625"/>
    </location>
</feature>